<dbReference type="InterPro" id="IPR036097">
    <property type="entry name" value="HisK_dim/P_sf"/>
</dbReference>
<dbReference type="RefSeq" id="WP_129354861.1">
    <property type="nucleotide sequence ID" value="NZ_CP026538.1"/>
</dbReference>
<dbReference type="SUPFAM" id="SSF53850">
    <property type="entry name" value="Periplasmic binding protein-like II"/>
    <property type="match status" value="1"/>
</dbReference>
<dbReference type="InterPro" id="IPR003594">
    <property type="entry name" value="HATPase_dom"/>
</dbReference>
<dbReference type="CDD" id="cd13704">
    <property type="entry name" value="PBP2_HisK"/>
    <property type="match status" value="1"/>
</dbReference>
<feature type="domain" description="Histidine kinase" evidence="6">
    <location>
        <begin position="332"/>
        <end position="570"/>
    </location>
</feature>
<dbReference type="PANTHER" id="PTHR43065:SF42">
    <property type="entry name" value="TWO-COMPONENT SENSOR PPRA"/>
    <property type="match status" value="1"/>
</dbReference>
<dbReference type="CDD" id="cd00082">
    <property type="entry name" value="HisKA"/>
    <property type="match status" value="1"/>
</dbReference>
<evidence type="ECO:0000313" key="8">
    <source>
        <dbReference type="Proteomes" id="UP000293296"/>
    </source>
</evidence>
<dbReference type="InterPro" id="IPR005467">
    <property type="entry name" value="His_kinase_dom"/>
</dbReference>
<keyword evidence="8" id="KW-1185">Reference proteome</keyword>
<organism evidence="7 8">
    <name type="scientific">Solidesulfovibrio carbinolicus</name>
    <dbReference type="NCBI Taxonomy" id="296842"/>
    <lineage>
        <taxon>Bacteria</taxon>
        <taxon>Pseudomonadati</taxon>
        <taxon>Thermodesulfobacteriota</taxon>
        <taxon>Desulfovibrionia</taxon>
        <taxon>Desulfovibrionales</taxon>
        <taxon>Desulfovibrionaceae</taxon>
        <taxon>Solidesulfovibrio</taxon>
    </lineage>
</organism>
<dbReference type="PROSITE" id="PS50109">
    <property type="entry name" value="HIS_KIN"/>
    <property type="match status" value="1"/>
</dbReference>
<gene>
    <name evidence="7" type="ORF">C3Y92_17550</name>
</gene>
<dbReference type="PRINTS" id="PR00344">
    <property type="entry name" value="BCTRLSENSOR"/>
</dbReference>
<dbReference type="Gene3D" id="3.30.565.10">
    <property type="entry name" value="Histidine kinase-like ATPase, C-terminal domain"/>
    <property type="match status" value="1"/>
</dbReference>
<evidence type="ECO:0000313" key="7">
    <source>
        <dbReference type="EMBL" id="QAZ68940.1"/>
    </source>
</evidence>
<feature type="signal peptide" evidence="5">
    <location>
        <begin position="1"/>
        <end position="21"/>
    </location>
</feature>
<dbReference type="AlphaFoldDB" id="A0A4P6HRS2"/>
<evidence type="ECO:0000256" key="3">
    <source>
        <dbReference type="ARBA" id="ARBA00022553"/>
    </source>
</evidence>
<dbReference type="Gene3D" id="3.40.190.10">
    <property type="entry name" value="Periplasmic binding protein-like II"/>
    <property type="match status" value="2"/>
</dbReference>
<keyword evidence="3" id="KW-0597">Phosphoprotein</keyword>
<evidence type="ECO:0000256" key="1">
    <source>
        <dbReference type="ARBA" id="ARBA00000085"/>
    </source>
</evidence>
<dbReference type="Pfam" id="PF00497">
    <property type="entry name" value="SBP_bac_3"/>
    <property type="match status" value="1"/>
</dbReference>
<dbReference type="KEGG" id="dcb:C3Y92_17550"/>
<accession>A0A4P6HRS2</accession>
<dbReference type="SMART" id="SM00062">
    <property type="entry name" value="PBPb"/>
    <property type="match status" value="1"/>
</dbReference>
<evidence type="ECO:0000259" key="6">
    <source>
        <dbReference type="PROSITE" id="PS50109"/>
    </source>
</evidence>
<dbReference type="EMBL" id="CP026538">
    <property type="protein sequence ID" value="QAZ68940.1"/>
    <property type="molecule type" value="Genomic_DNA"/>
</dbReference>
<dbReference type="InterPro" id="IPR036890">
    <property type="entry name" value="HATPase_C_sf"/>
</dbReference>
<dbReference type="Proteomes" id="UP000293296">
    <property type="component" value="Chromosome"/>
</dbReference>
<name>A0A4P6HRS2_9BACT</name>
<keyword evidence="7" id="KW-0808">Transferase</keyword>
<keyword evidence="7" id="KW-0418">Kinase</keyword>
<keyword evidence="4" id="KW-0812">Transmembrane</keyword>
<dbReference type="SMART" id="SM00388">
    <property type="entry name" value="HisKA"/>
    <property type="match status" value="1"/>
</dbReference>
<feature type="transmembrane region" description="Helical" evidence="4">
    <location>
        <begin position="267"/>
        <end position="292"/>
    </location>
</feature>
<keyword evidence="5" id="KW-0732">Signal</keyword>
<dbReference type="OrthoDB" id="5479699at2"/>
<dbReference type="PANTHER" id="PTHR43065">
    <property type="entry name" value="SENSOR HISTIDINE KINASE"/>
    <property type="match status" value="1"/>
</dbReference>
<protein>
    <recommendedName>
        <fullName evidence="2">histidine kinase</fullName>
        <ecNumber evidence="2">2.7.13.3</ecNumber>
    </recommendedName>
</protein>
<evidence type="ECO:0000256" key="2">
    <source>
        <dbReference type="ARBA" id="ARBA00012438"/>
    </source>
</evidence>
<dbReference type="GO" id="GO:0000155">
    <property type="term" value="F:phosphorelay sensor kinase activity"/>
    <property type="evidence" value="ECO:0007669"/>
    <property type="project" value="InterPro"/>
</dbReference>
<dbReference type="InterPro" id="IPR004358">
    <property type="entry name" value="Sig_transdc_His_kin-like_C"/>
</dbReference>
<dbReference type="SMART" id="SM00387">
    <property type="entry name" value="HATPase_c"/>
    <property type="match status" value="1"/>
</dbReference>
<sequence>MPRLAGLRAVLAVLCVAAALAAATVGHCAEFVPGVTRPVVVGGDRDYPPYEFLDKNGQPAGFNVDISRAIGEVMGMRMEFRLGDWASQREGLMEGRRDVLQGMSYSDDRSQTVDFAPHTIVNHGIFARRDALAVDNLDQLAGKKVIVHRGGIMHDTLSAKGFADDLVLVDTPADGLRLLASGQGDYAVVAMLPGIYIMHEFGLDNIQPVARGVFTVRYGYAVKKGDEALLARFSEGLAILRETGRYQAIHDKWLGVLENGRLRWQTIALYVGAIATPLLALLGGSMLWTHFLRKQVAQRTKSLTKAMEELSRNQRQLVQADKMAALGILVSGVAHEINNPNGLILLNIPILRKAQADAVRLLARRYEEEGDFLLGGIPFSRMKNELPRLLEEMQEGAQRIKRIVNDLKDFARREEGSGRSLIDVGDAARKAVRLLDAAIRKATDHFSAVYEPDIPLVWGHSQRVEQVLVNLVLNACQALPDRDRAIVLAVSHDADKKQVVLTVRDEGAGIAPEHLPHLTDPFFTTKRETGGTGLGLSVSAGILKEYGATLSFHSVPGQGTTAVVAFPVPAQEQAS</sequence>
<dbReference type="SUPFAM" id="SSF47384">
    <property type="entry name" value="Homodimeric domain of signal transducing histidine kinase"/>
    <property type="match status" value="1"/>
</dbReference>
<dbReference type="InterPro" id="IPR003661">
    <property type="entry name" value="HisK_dim/P_dom"/>
</dbReference>
<comment type="catalytic activity">
    <reaction evidence="1">
        <text>ATP + protein L-histidine = ADP + protein N-phospho-L-histidine.</text>
        <dbReference type="EC" id="2.7.13.3"/>
    </reaction>
</comment>
<dbReference type="Gene3D" id="1.10.287.130">
    <property type="match status" value="1"/>
</dbReference>
<dbReference type="SUPFAM" id="SSF55874">
    <property type="entry name" value="ATPase domain of HSP90 chaperone/DNA topoisomerase II/histidine kinase"/>
    <property type="match status" value="1"/>
</dbReference>
<feature type="chain" id="PRO_5020804821" description="histidine kinase" evidence="5">
    <location>
        <begin position="22"/>
        <end position="575"/>
    </location>
</feature>
<evidence type="ECO:0000256" key="5">
    <source>
        <dbReference type="SAM" id="SignalP"/>
    </source>
</evidence>
<evidence type="ECO:0000256" key="4">
    <source>
        <dbReference type="SAM" id="Phobius"/>
    </source>
</evidence>
<dbReference type="Pfam" id="PF00512">
    <property type="entry name" value="HisKA"/>
    <property type="match status" value="1"/>
</dbReference>
<reference evidence="7 8" key="1">
    <citation type="submission" date="2018-02" db="EMBL/GenBank/DDBJ databases">
        <title>Genome sequence of Desulfovibrio carbinolicus DSM 3852.</title>
        <authorList>
            <person name="Wilbanks E."/>
            <person name="Skennerton C.T."/>
            <person name="Orphan V.J."/>
        </authorList>
    </citation>
    <scope>NUCLEOTIDE SEQUENCE [LARGE SCALE GENOMIC DNA]</scope>
    <source>
        <strain evidence="7 8">DSM 3852</strain>
    </source>
</reference>
<dbReference type="InterPro" id="IPR001638">
    <property type="entry name" value="Solute-binding_3/MltF_N"/>
</dbReference>
<dbReference type="Pfam" id="PF02518">
    <property type="entry name" value="HATPase_c"/>
    <property type="match status" value="1"/>
</dbReference>
<keyword evidence="4" id="KW-1133">Transmembrane helix</keyword>
<keyword evidence="4" id="KW-0472">Membrane</keyword>
<dbReference type="EC" id="2.7.13.3" evidence="2"/>
<proteinExistence type="predicted"/>